<sequence length="92" mass="10384">MSRTASSIPCDDLSRSLYLFETLLDSHSKSFCGVSTTLDVHNAYGYAVKVFGANNKFRGDVLVSSSFALFRERTVLERAMRIKRGREEENQV</sequence>
<gene>
    <name evidence="1" type="ORF">EVAR_80819_1</name>
</gene>
<comment type="caution">
    <text evidence="1">The sequence shown here is derived from an EMBL/GenBank/DDBJ whole genome shotgun (WGS) entry which is preliminary data.</text>
</comment>
<proteinExistence type="predicted"/>
<reference evidence="1 2" key="1">
    <citation type="journal article" date="2019" name="Commun. Biol.">
        <title>The bagworm genome reveals a unique fibroin gene that provides high tensile strength.</title>
        <authorList>
            <person name="Kono N."/>
            <person name="Nakamura H."/>
            <person name="Ohtoshi R."/>
            <person name="Tomita M."/>
            <person name="Numata K."/>
            <person name="Arakawa K."/>
        </authorList>
    </citation>
    <scope>NUCLEOTIDE SEQUENCE [LARGE SCALE GENOMIC DNA]</scope>
</reference>
<dbReference type="EMBL" id="BGZK01000538">
    <property type="protein sequence ID" value="GBP49151.1"/>
    <property type="molecule type" value="Genomic_DNA"/>
</dbReference>
<keyword evidence="2" id="KW-1185">Reference proteome</keyword>
<protein>
    <submittedName>
        <fullName evidence="1">Uncharacterized protein</fullName>
    </submittedName>
</protein>
<accession>A0A4C1WDI0</accession>
<evidence type="ECO:0000313" key="2">
    <source>
        <dbReference type="Proteomes" id="UP000299102"/>
    </source>
</evidence>
<evidence type="ECO:0000313" key="1">
    <source>
        <dbReference type="EMBL" id="GBP49151.1"/>
    </source>
</evidence>
<dbReference type="AlphaFoldDB" id="A0A4C1WDI0"/>
<name>A0A4C1WDI0_EUMVA</name>
<organism evidence="1 2">
    <name type="scientific">Eumeta variegata</name>
    <name type="common">Bagworm moth</name>
    <name type="synonym">Eumeta japonica</name>
    <dbReference type="NCBI Taxonomy" id="151549"/>
    <lineage>
        <taxon>Eukaryota</taxon>
        <taxon>Metazoa</taxon>
        <taxon>Ecdysozoa</taxon>
        <taxon>Arthropoda</taxon>
        <taxon>Hexapoda</taxon>
        <taxon>Insecta</taxon>
        <taxon>Pterygota</taxon>
        <taxon>Neoptera</taxon>
        <taxon>Endopterygota</taxon>
        <taxon>Lepidoptera</taxon>
        <taxon>Glossata</taxon>
        <taxon>Ditrysia</taxon>
        <taxon>Tineoidea</taxon>
        <taxon>Psychidae</taxon>
        <taxon>Oiketicinae</taxon>
        <taxon>Eumeta</taxon>
    </lineage>
</organism>
<dbReference type="Proteomes" id="UP000299102">
    <property type="component" value="Unassembled WGS sequence"/>
</dbReference>